<dbReference type="RefSeq" id="WP_218616098.1">
    <property type="nucleotide sequence ID" value="NZ_JADQDK010000001.1"/>
</dbReference>
<evidence type="ECO:0000259" key="1">
    <source>
        <dbReference type="PROSITE" id="PS51186"/>
    </source>
</evidence>
<dbReference type="InterPro" id="IPR027365">
    <property type="entry name" value="GNAT_acetyltra_YdfB-like"/>
</dbReference>
<evidence type="ECO:0000313" key="2">
    <source>
        <dbReference type="EMBL" id="MBW0135400.1"/>
    </source>
</evidence>
<organism evidence="2 3">
    <name type="scientific">Pseudonocardia abyssalis</name>
    <dbReference type="NCBI Taxonomy" id="2792008"/>
    <lineage>
        <taxon>Bacteria</taxon>
        <taxon>Bacillati</taxon>
        <taxon>Actinomycetota</taxon>
        <taxon>Actinomycetes</taxon>
        <taxon>Pseudonocardiales</taxon>
        <taxon>Pseudonocardiaceae</taxon>
        <taxon>Pseudonocardia</taxon>
    </lineage>
</organism>
<name>A0ABS6UT15_9PSEU</name>
<reference evidence="2 3" key="1">
    <citation type="submission" date="2020-11" db="EMBL/GenBank/DDBJ databases">
        <title>Pseudonocardia abyssalis sp. nov. and Pseudonocardia oceani sp. nov., description and phylogenomic analysis of two novel actinomycetes isolated from the deep Southern Ocean.</title>
        <authorList>
            <person name="Parra J."/>
        </authorList>
    </citation>
    <scope>NUCLEOTIDE SEQUENCE [LARGE SCALE GENOMIC DNA]</scope>
    <source>
        <strain evidence="2 3">KRD-168</strain>
    </source>
</reference>
<dbReference type="InterPro" id="IPR000182">
    <property type="entry name" value="GNAT_dom"/>
</dbReference>
<gene>
    <name evidence="2" type="ORF">I4I81_14195</name>
</gene>
<dbReference type="Proteomes" id="UP000694287">
    <property type="component" value="Unassembled WGS sequence"/>
</dbReference>
<dbReference type="PROSITE" id="PS51186">
    <property type="entry name" value="GNAT"/>
    <property type="match status" value="1"/>
</dbReference>
<evidence type="ECO:0000313" key="3">
    <source>
        <dbReference type="Proteomes" id="UP000694287"/>
    </source>
</evidence>
<sequence>MLTVFDARTLLPPERPGPLIHAHAAATGVGRIRVDRWPGPRAVHVELPGGNHALAGDPDALTADDLRGVTGLVDAAPEWAPLLGAPAAWPRLFAELPPGVPVPRSTARLLGPADAGALAALDPGCAWIHETWGGPARLAAAGVARAVVHDGRVVSVAVPFYVGAHHEDVGVVTDPAHRGAGLSTACAAALVHDIRARGRIPSWTTSPPNRASRAVAARLGFVTAGEGVLWAVGVPVPD</sequence>
<dbReference type="Pfam" id="PF12746">
    <property type="entry name" value="GNAT_acetyltran"/>
    <property type="match status" value="1"/>
</dbReference>
<protein>
    <submittedName>
        <fullName evidence="2">GNAT family N-acetyltransferase</fullName>
    </submittedName>
</protein>
<accession>A0ABS6UT15</accession>
<proteinExistence type="predicted"/>
<keyword evidence="3" id="KW-1185">Reference proteome</keyword>
<feature type="domain" description="N-acetyltransferase" evidence="1">
    <location>
        <begin position="105"/>
        <end position="238"/>
    </location>
</feature>
<dbReference type="EMBL" id="JADQDK010000001">
    <property type="protein sequence ID" value="MBW0135400.1"/>
    <property type="molecule type" value="Genomic_DNA"/>
</dbReference>
<comment type="caution">
    <text evidence="2">The sequence shown here is derived from an EMBL/GenBank/DDBJ whole genome shotgun (WGS) entry which is preliminary data.</text>
</comment>